<feature type="compositionally biased region" description="Basic residues" evidence="1">
    <location>
        <begin position="369"/>
        <end position="382"/>
    </location>
</feature>
<feature type="region of interest" description="Disordered" evidence="1">
    <location>
        <begin position="68"/>
        <end position="125"/>
    </location>
</feature>
<feature type="region of interest" description="Disordered" evidence="1">
    <location>
        <begin position="192"/>
        <end position="382"/>
    </location>
</feature>
<feature type="region of interest" description="Disordered" evidence="1">
    <location>
        <begin position="1"/>
        <end position="24"/>
    </location>
</feature>
<organism evidence="2 3">
    <name type="scientific">Pipistrellus nathusii</name>
    <name type="common">Nathusius' pipistrelle</name>
    <dbReference type="NCBI Taxonomy" id="59473"/>
    <lineage>
        <taxon>Eukaryota</taxon>
        <taxon>Metazoa</taxon>
        <taxon>Chordata</taxon>
        <taxon>Craniata</taxon>
        <taxon>Vertebrata</taxon>
        <taxon>Euteleostomi</taxon>
        <taxon>Mammalia</taxon>
        <taxon>Eutheria</taxon>
        <taxon>Laurasiatheria</taxon>
        <taxon>Chiroptera</taxon>
        <taxon>Yangochiroptera</taxon>
        <taxon>Vespertilionidae</taxon>
        <taxon>Pipistrellus</taxon>
    </lineage>
</organism>
<proteinExistence type="predicted"/>
<evidence type="ECO:0008006" key="4">
    <source>
        <dbReference type="Google" id="ProtNLM"/>
    </source>
</evidence>
<name>A0ABN9Z536_PIPNA</name>
<keyword evidence="3" id="KW-1185">Reference proteome</keyword>
<dbReference type="EMBL" id="OY882858">
    <property type="protein sequence ID" value="CAK6431799.1"/>
    <property type="molecule type" value="Genomic_DNA"/>
</dbReference>
<dbReference type="Proteomes" id="UP001314169">
    <property type="component" value="Chromosome 1"/>
</dbReference>
<evidence type="ECO:0000313" key="3">
    <source>
        <dbReference type="Proteomes" id="UP001314169"/>
    </source>
</evidence>
<evidence type="ECO:0000256" key="1">
    <source>
        <dbReference type="SAM" id="MobiDB-lite"/>
    </source>
</evidence>
<reference evidence="2" key="1">
    <citation type="submission" date="2023-12" db="EMBL/GenBank/DDBJ databases">
        <authorList>
            <person name="Brown T."/>
        </authorList>
    </citation>
    <scope>NUCLEOTIDE SEQUENCE</scope>
</reference>
<feature type="compositionally biased region" description="Basic residues" evidence="1">
    <location>
        <begin position="261"/>
        <end position="272"/>
    </location>
</feature>
<evidence type="ECO:0000313" key="2">
    <source>
        <dbReference type="EMBL" id="CAK6431799.1"/>
    </source>
</evidence>
<feature type="compositionally biased region" description="Pro residues" evidence="1">
    <location>
        <begin position="235"/>
        <end position="254"/>
    </location>
</feature>
<feature type="compositionally biased region" description="Low complexity" evidence="1">
    <location>
        <begin position="80"/>
        <end position="103"/>
    </location>
</feature>
<feature type="compositionally biased region" description="Low complexity" evidence="1">
    <location>
        <begin position="295"/>
        <end position="318"/>
    </location>
</feature>
<feature type="compositionally biased region" description="Basic residues" evidence="1">
    <location>
        <begin position="335"/>
        <end position="347"/>
    </location>
</feature>
<sequence>MVATAPHAPWDPPPSPPSNGGAAWPGIWPERCRELNLYPRLPLAGGRLHLRPGPPPCNLSLEGCPGRGGHSLRNQESRARGGWAPAARGRGRPGRWVVPVGRAALASSEGGGGTPAGVASQDGEQDLGPRCVRVEILQGVRCRRAPAPAARPRPAPLAAHLSGALQRPPRRAGASVRFFPRAAAAAAANAAPAAAARAGPLPRCRRGPGPPGRRSAGPGSRPPGHAGRQRSNFGCPPPLPVRPRAPPLAFPEPARPLVSRARSHSRLAHGRPPHGPATHTAPGAPRRRPSPPRAAPAAPAPSHRGPAPRLRSGSAAGSPAGGAEGRARGPGSAGRRGRERRRERRRPCAQPARERLGRGARRAGAGRGGRGRGARRPRRLSH</sequence>
<gene>
    <name evidence="2" type="ORF">MPIPNATIZW_LOCUS105</name>
</gene>
<feature type="compositionally biased region" description="Low complexity" evidence="1">
    <location>
        <begin position="212"/>
        <end position="226"/>
    </location>
</feature>
<feature type="compositionally biased region" description="Low complexity" evidence="1">
    <location>
        <begin position="192"/>
        <end position="202"/>
    </location>
</feature>
<protein>
    <recommendedName>
        <fullName evidence="4">Basic proline-rich protein-like</fullName>
    </recommendedName>
</protein>
<accession>A0ABN9Z536</accession>